<dbReference type="GO" id="GO:0008137">
    <property type="term" value="F:NADH dehydrogenase (ubiquinone) activity"/>
    <property type="evidence" value="ECO:0007669"/>
    <property type="project" value="UniProtKB-UniRule"/>
</dbReference>
<feature type="transmembrane region" description="Helical" evidence="17">
    <location>
        <begin position="21"/>
        <end position="38"/>
    </location>
</feature>
<dbReference type="GO" id="GO:0042773">
    <property type="term" value="P:ATP synthesis coupled electron transport"/>
    <property type="evidence" value="ECO:0007669"/>
    <property type="project" value="InterPro"/>
</dbReference>
<feature type="transmembrane region" description="Helical" evidence="17">
    <location>
        <begin position="77"/>
        <end position="96"/>
    </location>
</feature>
<comment type="subcellular location">
    <subcellularLocation>
        <location evidence="2 17">Mitochondrion membrane</location>
        <topology evidence="2 17">Multi-pass membrane protein</topology>
    </subcellularLocation>
</comment>
<comment type="similarity">
    <text evidence="3 17">Belongs to the complex I subunit 4 family.</text>
</comment>
<dbReference type="AlphaFoldDB" id="A0A343WRP1"/>
<evidence type="ECO:0000256" key="14">
    <source>
        <dbReference type="ARBA" id="ARBA00023128"/>
    </source>
</evidence>
<keyword evidence="14 17" id="KW-0496">Mitochondrion</keyword>
<dbReference type="InterPro" id="IPR003918">
    <property type="entry name" value="NADH_UbQ_OxRdtase"/>
</dbReference>
<dbReference type="GO" id="GO:0015990">
    <property type="term" value="P:electron transport coupled proton transport"/>
    <property type="evidence" value="ECO:0007669"/>
    <property type="project" value="TreeGrafter"/>
</dbReference>
<keyword evidence="15 17" id="KW-0472">Membrane</keyword>
<evidence type="ECO:0000256" key="6">
    <source>
        <dbReference type="ARBA" id="ARBA00022448"/>
    </source>
</evidence>
<gene>
    <name evidence="19" type="primary">ND4</name>
</gene>
<keyword evidence="8 17" id="KW-0812">Transmembrane</keyword>
<dbReference type="GO" id="GO:0031966">
    <property type="term" value="C:mitochondrial membrane"/>
    <property type="evidence" value="ECO:0007669"/>
    <property type="project" value="UniProtKB-SubCell"/>
</dbReference>
<keyword evidence="10 17" id="KW-0249">Electron transport</keyword>
<keyword evidence="13 17" id="KW-0830">Ubiquinone</keyword>
<feature type="transmembrane region" description="Helical" evidence="17">
    <location>
        <begin position="366"/>
        <end position="388"/>
    </location>
</feature>
<dbReference type="GO" id="GO:0003954">
    <property type="term" value="F:NADH dehydrogenase activity"/>
    <property type="evidence" value="ECO:0007669"/>
    <property type="project" value="TreeGrafter"/>
</dbReference>
<evidence type="ECO:0000256" key="5">
    <source>
        <dbReference type="ARBA" id="ARBA00021006"/>
    </source>
</evidence>
<evidence type="ECO:0000313" key="19">
    <source>
        <dbReference type="EMBL" id="AWD37110.1"/>
    </source>
</evidence>
<evidence type="ECO:0000256" key="17">
    <source>
        <dbReference type="RuleBase" id="RU003297"/>
    </source>
</evidence>
<evidence type="ECO:0000256" key="2">
    <source>
        <dbReference type="ARBA" id="ARBA00004225"/>
    </source>
</evidence>
<evidence type="ECO:0000256" key="1">
    <source>
        <dbReference type="ARBA" id="ARBA00003257"/>
    </source>
</evidence>
<dbReference type="EMBL" id="MF582634">
    <property type="protein sequence ID" value="AWD37110.1"/>
    <property type="molecule type" value="Genomic_DNA"/>
</dbReference>
<dbReference type="EC" id="7.1.1.2" evidence="4 17"/>
<feature type="transmembrane region" description="Helical" evidence="17">
    <location>
        <begin position="400"/>
        <end position="426"/>
    </location>
</feature>
<keyword evidence="11 17" id="KW-1133">Transmembrane helix</keyword>
<evidence type="ECO:0000256" key="8">
    <source>
        <dbReference type="ARBA" id="ARBA00022692"/>
    </source>
</evidence>
<dbReference type="RefSeq" id="YP_009488489.1">
    <property type="nucleotide sequence ID" value="NC_037839.1"/>
</dbReference>
<evidence type="ECO:0000256" key="13">
    <source>
        <dbReference type="ARBA" id="ARBA00023075"/>
    </source>
</evidence>
<dbReference type="PRINTS" id="PR01437">
    <property type="entry name" value="NUOXDRDTASE4"/>
</dbReference>
<keyword evidence="6 17" id="KW-0813">Transport</keyword>
<feature type="transmembrane region" description="Helical" evidence="17">
    <location>
        <begin position="44"/>
        <end position="65"/>
    </location>
</feature>
<feature type="transmembrane region" description="Helical" evidence="17">
    <location>
        <begin position="135"/>
        <end position="153"/>
    </location>
</feature>
<feature type="transmembrane region" description="Helical" evidence="17">
    <location>
        <begin position="237"/>
        <end position="255"/>
    </location>
</feature>
<dbReference type="CTD" id="4538"/>
<dbReference type="PANTHER" id="PTHR43507:SF20">
    <property type="entry name" value="NADH-UBIQUINONE OXIDOREDUCTASE CHAIN 4"/>
    <property type="match status" value="1"/>
</dbReference>
<evidence type="ECO:0000256" key="11">
    <source>
        <dbReference type="ARBA" id="ARBA00022989"/>
    </source>
</evidence>
<keyword evidence="7 17" id="KW-0679">Respiratory chain</keyword>
<evidence type="ECO:0000256" key="15">
    <source>
        <dbReference type="ARBA" id="ARBA00023136"/>
    </source>
</evidence>
<geneLocation type="mitochondrion" evidence="19"/>
<comment type="function">
    <text evidence="17">Core subunit of the mitochondrial membrane respiratory chain NADH dehydrogenase (Complex I) which catalyzes electron transfer from NADH through the respiratory chain, using ubiquinone as an electron acceptor. Essential for the catalytic activity and assembly of complex I.</text>
</comment>
<comment type="catalytic activity">
    <reaction evidence="16 17">
        <text>a ubiquinone + NADH + 5 H(+)(in) = a ubiquinol + NAD(+) + 4 H(+)(out)</text>
        <dbReference type="Rhea" id="RHEA:29091"/>
        <dbReference type="Rhea" id="RHEA-COMP:9565"/>
        <dbReference type="Rhea" id="RHEA-COMP:9566"/>
        <dbReference type="ChEBI" id="CHEBI:15378"/>
        <dbReference type="ChEBI" id="CHEBI:16389"/>
        <dbReference type="ChEBI" id="CHEBI:17976"/>
        <dbReference type="ChEBI" id="CHEBI:57540"/>
        <dbReference type="ChEBI" id="CHEBI:57945"/>
        <dbReference type="EC" id="7.1.1.2"/>
    </reaction>
</comment>
<feature type="domain" description="NADH:quinone oxidoreductase/Mrp antiporter transmembrane" evidence="18">
    <location>
        <begin position="99"/>
        <end position="379"/>
    </location>
</feature>
<comment type="function">
    <text evidence="1">Core subunit of the mitochondrial membrane respiratory chain NADH dehydrogenase (Complex I) that is believed to belong to the minimal assembly required for catalysis. Complex I functions in the transfer of electrons from NADH to the respiratory chain. The immediate electron acceptor for the enzyme is believed to be ubiquinone.</text>
</comment>
<evidence type="ECO:0000256" key="16">
    <source>
        <dbReference type="ARBA" id="ARBA00049551"/>
    </source>
</evidence>
<dbReference type="GeneID" id="36944281"/>
<accession>A0A343WRP1</accession>
<reference evidence="19" key="2">
    <citation type="journal article" date="2018" name="Mitochondrial DNA Part B Resour">
        <title>The complete mitochondrial genome of the stick tea thrips Dendrothrips minowai (Thysanoptera: Thripidae).</title>
        <authorList>
            <person name="Chen S.-C."/>
            <person name="Jiang H.-Y."/>
            <person name="Peng P."/>
            <person name="Xu X."/>
            <person name="Lin Q."/>
            <person name="Wang X.-Q."/>
        </authorList>
    </citation>
    <scope>NUCLEOTIDE SEQUENCE</scope>
</reference>
<feature type="transmembrane region" description="Helical" evidence="17">
    <location>
        <begin position="328"/>
        <end position="346"/>
    </location>
</feature>
<proteinExistence type="inferred from homology"/>
<evidence type="ECO:0000259" key="18">
    <source>
        <dbReference type="Pfam" id="PF00361"/>
    </source>
</evidence>
<evidence type="ECO:0000256" key="4">
    <source>
        <dbReference type="ARBA" id="ARBA00012944"/>
    </source>
</evidence>
<dbReference type="GO" id="GO:0048039">
    <property type="term" value="F:ubiquinone binding"/>
    <property type="evidence" value="ECO:0007669"/>
    <property type="project" value="TreeGrafter"/>
</dbReference>
<evidence type="ECO:0000256" key="7">
    <source>
        <dbReference type="ARBA" id="ARBA00022660"/>
    </source>
</evidence>
<feature type="transmembrane region" description="Helical" evidence="17">
    <location>
        <begin position="102"/>
        <end position="123"/>
    </location>
</feature>
<feature type="transmembrane region" description="Helical" evidence="17">
    <location>
        <begin position="173"/>
        <end position="194"/>
    </location>
</feature>
<dbReference type="Pfam" id="PF00361">
    <property type="entry name" value="Proton_antipo_M"/>
    <property type="match status" value="1"/>
</dbReference>
<dbReference type="InterPro" id="IPR001750">
    <property type="entry name" value="ND/Mrp_TM"/>
</dbReference>
<protein>
    <recommendedName>
        <fullName evidence="5 17">NADH-ubiquinone oxidoreductase chain 4</fullName>
        <ecNumber evidence="4 17">7.1.1.2</ecNumber>
    </recommendedName>
</protein>
<feature type="transmembrane region" description="Helical" evidence="17">
    <location>
        <begin position="285"/>
        <end position="307"/>
    </location>
</feature>
<evidence type="ECO:0000256" key="3">
    <source>
        <dbReference type="ARBA" id="ARBA00009025"/>
    </source>
</evidence>
<feature type="transmembrane region" description="Helical" evidence="17">
    <location>
        <begin position="206"/>
        <end position="231"/>
    </location>
</feature>
<evidence type="ECO:0000256" key="10">
    <source>
        <dbReference type="ARBA" id="ARBA00022982"/>
    </source>
</evidence>
<organism evidence="19">
    <name type="scientific">Dendrothrips minowai</name>
    <dbReference type="NCBI Taxonomy" id="1030662"/>
    <lineage>
        <taxon>Eukaryota</taxon>
        <taxon>Metazoa</taxon>
        <taxon>Ecdysozoa</taxon>
        <taxon>Arthropoda</taxon>
        <taxon>Hexapoda</taxon>
        <taxon>Insecta</taxon>
        <taxon>Pterygota</taxon>
        <taxon>Neoptera</taxon>
        <taxon>Paraneoptera</taxon>
        <taxon>Thysanoptera</taxon>
        <taxon>Terebrantia</taxon>
        <taxon>Thripoidea</taxon>
        <taxon>Thripidae</taxon>
        <taxon>Dendrothrips</taxon>
    </lineage>
</organism>
<evidence type="ECO:0000256" key="9">
    <source>
        <dbReference type="ARBA" id="ARBA00022967"/>
    </source>
</evidence>
<sequence>MFFFLILLCFSKKWEIIMFNYMFSVPMFMFLSFSLTSLSKNSIFFLDCYSFLMVLLTVWIIFLSIFSSFSIFFMSNFFMFLLMFMILNLFLFFSFLTSNFLIFFVSFESTLLPTIVIIVGWGYKIERLKSGLYMFFYTLIGSLPMIISIIFLYKKNGLLDFGLMDMEFMNNLFYFFSIMAFLIKMPMFLVHSWLPKAHVEAPVSGSMILAGVLLKLGGYGIFRLMFLYKYFLTFNLLWIYLSIWGGILSCFIAIRQYDMKSLVAYSSVSHMSLVILSFLTNLNLSISSCFILMFSHGLCSSALFYLVNLVYERSHNRSLFINKGLMNIFPNLSLWWFVFCSMNMAAPPSLNLFSEILIINLFSSWSFNMIFFFMFMSFLSAVYSLFLFSFSNHGFLNSNLFFFNLCLVREYMILFLHSVPLIFFFLKFEMFI</sequence>
<keyword evidence="9" id="KW-1278">Translocase</keyword>
<name>A0A343WRP1_9NEOP</name>
<keyword evidence="12 17" id="KW-0520">NAD</keyword>
<dbReference type="PANTHER" id="PTHR43507">
    <property type="entry name" value="NADH-UBIQUINONE OXIDOREDUCTASE CHAIN 4"/>
    <property type="match status" value="1"/>
</dbReference>
<evidence type="ECO:0000256" key="12">
    <source>
        <dbReference type="ARBA" id="ARBA00023027"/>
    </source>
</evidence>
<reference evidence="19" key="1">
    <citation type="submission" date="2017-08" db="EMBL/GenBank/DDBJ databases">
        <authorList>
            <person name="de Groot N.N."/>
        </authorList>
    </citation>
    <scope>NUCLEOTIDE SEQUENCE</scope>
</reference>